<name>A0A0N0XIZ3_9NEIS</name>
<feature type="chain" id="PRO_5005863015" evidence="1">
    <location>
        <begin position="23"/>
        <end position="664"/>
    </location>
</feature>
<feature type="signal peptide" evidence="1">
    <location>
        <begin position="1"/>
        <end position="22"/>
    </location>
</feature>
<dbReference type="InterPro" id="IPR011047">
    <property type="entry name" value="Quinoprotein_ADH-like_sf"/>
</dbReference>
<accession>A0A0N0XIZ3</accession>
<dbReference type="InterPro" id="IPR018391">
    <property type="entry name" value="PQQ_b-propeller_rpt"/>
</dbReference>
<feature type="domain" description="Pyrrolo-quinoline quinone repeat" evidence="2">
    <location>
        <begin position="308"/>
        <end position="419"/>
    </location>
</feature>
<evidence type="ECO:0000256" key="1">
    <source>
        <dbReference type="SAM" id="SignalP"/>
    </source>
</evidence>
<dbReference type="Pfam" id="PF13360">
    <property type="entry name" value="PQQ_2"/>
    <property type="match status" value="2"/>
</dbReference>
<dbReference type="RefSeq" id="WP_161805094.1">
    <property type="nucleotide sequence ID" value="NZ_LAQT01000008.1"/>
</dbReference>
<dbReference type="PANTHER" id="PTHR34512">
    <property type="entry name" value="CELL SURFACE PROTEIN"/>
    <property type="match status" value="1"/>
</dbReference>
<feature type="domain" description="Pyrrolo-quinoline quinone repeat" evidence="2">
    <location>
        <begin position="533"/>
        <end position="627"/>
    </location>
</feature>
<keyword evidence="1" id="KW-0732">Signal</keyword>
<reference evidence="3 4" key="1">
    <citation type="submission" date="2015-07" db="EMBL/GenBank/DDBJ databases">
        <title>Draft genome sequence of the Amantichitinum ursilacus IGB-41, a new chitin-degrading bacterium.</title>
        <authorList>
            <person name="Kirstahler P."/>
            <person name="Guenther M."/>
            <person name="Grumaz C."/>
            <person name="Rupp S."/>
            <person name="Zibek S."/>
            <person name="Sohn K."/>
        </authorList>
    </citation>
    <scope>NUCLEOTIDE SEQUENCE [LARGE SCALE GENOMIC DNA]</scope>
    <source>
        <strain evidence="3 4">IGB-41</strain>
    </source>
</reference>
<evidence type="ECO:0000313" key="3">
    <source>
        <dbReference type="EMBL" id="KPC52871.1"/>
    </source>
</evidence>
<dbReference type="PANTHER" id="PTHR34512:SF30">
    <property type="entry name" value="OUTER MEMBRANE PROTEIN ASSEMBLY FACTOR BAMB"/>
    <property type="match status" value="1"/>
</dbReference>
<evidence type="ECO:0000259" key="2">
    <source>
        <dbReference type="Pfam" id="PF13360"/>
    </source>
</evidence>
<evidence type="ECO:0000313" key="4">
    <source>
        <dbReference type="Proteomes" id="UP000037939"/>
    </source>
</evidence>
<dbReference type="SUPFAM" id="SSF50998">
    <property type="entry name" value="Quinoprotein alcohol dehydrogenase-like"/>
    <property type="match status" value="1"/>
</dbReference>
<dbReference type="InterPro" id="IPR015943">
    <property type="entry name" value="WD40/YVTN_repeat-like_dom_sf"/>
</dbReference>
<dbReference type="STRING" id="857265.WG78_10290"/>
<dbReference type="SMART" id="SM00564">
    <property type="entry name" value="PQQ"/>
    <property type="match status" value="4"/>
</dbReference>
<proteinExistence type="predicted"/>
<dbReference type="EMBL" id="LAQT01000008">
    <property type="protein sequence ID" value="KPC52871.1"/>
    <property type="molecule type" value="Genomic_DNA"/>
</dbReference>
<gene>
    <name evidence="3" type="ORF">WG78_10290</name>
</gene>
<dbReference type="InterPro" id="IPR002372">
    <property type="entry name" value="PQQ_rpt_dom"/>
</dbReference>
<dbReference type="PROSITE" id="PS51257">
    <property type="entry name" value="PROKAR_LIPOPROTEIN"/>
    <property type="match status" value="1"/>
</dbReference>
<dbReference type="Gene3D" id="2.130.10.10">
    <property type="entry name" value="YVTN repeat-like/Quinoprotein amine dehydrogenase"/>
    <property type="match status" value="2"/>
</dbReference>
<keyword evidence="4" id="KW-1185">Reference proteome</keyword>
<comment type="caution">
    <text evidence="3">The sequence shown here is derived from an EMBL/GenBank/DDBJ whole genome shotgun (WGS) entry which is preliminary data.</text>
</comment>
<organism evidence="3 4">
    <name type="scientific">Amantichitinum ursilacus</name>
    <dbReference type="NCBI Taxonomy" id="857265"/>
    <lineage>
        <taxon>Bacteria</taxon>
        <taxon>Pseudomonadati</taxon>
        <taxon>Pseudomonadota</taxon>
        <taxon>Betaproteobacteria</taxon>
        <taxon>Neisseriales</taxon>
        <taxon>Chitinibacteraceae</taxon>
        <taxon>Amantichitinum</taxon>
    </lineage>
</organism>
<protein>
    <submittedName>
        <fullName evidence="3">Outer membrane biogenesis protein BamB</fullName>
    </submittedName>
</protein>
<dbReference type="Proteomes" id="UP000037939">
    <property type="component" value="Unassembled WGS sequence"/>
</dbReference>
<dbReference type="AlphaFoldDB" id="A0A0N0XIZ3"/>
<sequence length="664" mass="68968">MNSKLARLAATTILAASLAACGGGGGGNDTGSGAAPGTGVVDPNAKAALTTDDAALNGDAISGVTPALSLNGKIVNSSSHAIRLEELDNNQLFGATRFSVKSDGTFSATLPLQTVPAGDYSGSVRLHLCAVEDCSQDVTGVSATLPYTVHVAPSVPANGVSVLSSATQSLSFEFLPATAGSLEFDVSSGITLPTEAWLQVFSTAPTVAGRITLAADRRTSHVSVQIPADLGSLNPLQGKLNIAVCLDGGCTRHYGPDLEIPWRATAHPTLSALRPLAGTPDWDNTNGNAQHTGYVPVTLDPAAFSTRWLWQNDIGGNVTDSGVVTGNGAVYLRYNQYLVALSEERGATLWSVTDDKTMTGVSAAAYQNGRLFYTRSQLIGAIAQVRALDSATGQPVWQTQDSGDTDSDAPVVDGSGLYANVGSFTRPYNLQTGAAGFTWGGNEAWGNVAADAQNVYIWGDYAPPGIANNARDNVGILNIANKNSAATPRSYAIHNLTAAASTQGIPPVVGSLQEVLMATSAPADGVNYRSNDLLSINTQTGNVNWRHLCRCTGAPAVAQGLVYLADGERGTLDVLDEATGTLVWSAPIGSAVGSPLVTNNLVFVSSKTTTYAFDLQSHQQVWSALYAGKLSMSANGILYIYKPTWTDSTLQNGARATLAAFNLH</sequence>
<dbReference type="PATRIC" id="fig|857265.3.peg.2113"/>